<dbReference type="EMBL" id="OZ021745">
    <property type="protein sequence ID" value="CAK9313167.1"/>
    <property type="molecule type" value="Genomic_DNA"/>
</dbReference>
<evidence type="ECO:0000313" key="3">
    <source>
        <dbReference type="Proteomes" id="UP001642487"/>
    </source>
</evidence>
<feature type="chain" id="PRO_5047121190" evidence="1">
    <location>
        <begin position="20"/>
        <end position="69"/>
    </location>
</feature>
<keyword evidence="3" id="KW-1185">Reference proteome</keyword>
<gene>
    <name evidence="2" type="ORF">CITCOLO1_LOCUS4879</name>
</gene>
<feature type="signal peptide" evidence="1">
    <location>
        <begin position="1"/>
        <end position="19"/>
    </location>
</feature>
<reference evidence="2 3" key="1">
    <citation type="submission" date="2024-03" db="EMBL/GenBank/DDBJ databases">
        <authorList>
            <person name="Gkanogiannis A."/>
            <person name="Becerra Lopez-Lavalle L."/>
        </authorList>
    </citation>
    <scope>NUCLEOTIDE SEQUENCE [LARGE SCALE GENOMIC DNA]</scope>
</reference>
<evidence type="ECO:0000313" key="2">
    <source>
        <dbReference type="EMBL" id="CAK9313167.1"/>
    </source>
</evidence>
<keyword evidence="1" id="KW-0732">Signal</keyword>
<proteinExistence type="predicted"/>
<dbReference type="Proteomes" id="UP001642487">
    <property type="component" value="Chromosome 11"/>
</dbReference>
<evidence type="ECO:0000256" key="1">
    <source>
        <dbReference type="SAM" id="SignalP"/>
    </source>
</evidence>
<organism evidence="2 3">
    <name type="scientific">Citrullus colocynthis</name>
    <name type="common">colocynth</name>
    <dbReference type="NCBI Taxonomy" id="252529"/>
    <lineage>
        <taxon>Eukaryota</taxon>
        <taxon>Viridiplantae</taxon>
        <taxon>Streptophyta</taxon>
        <taxon>Embryophyta</taxon>
        <taxon>Tracheophyta</taxon>
        <taxon>Spermatophyta</taxon>
        <taxon>Magnoliopsida</taxon>
        <taxon>eudicotyledons</taxon>
        <taxon>Gunneridae</taxon>
        <taxon>Pentapetalae</taxon>
        <taxon>rosids</taxon>
        <taxon>fabids</taxon>
        <taxon>Cucurbitales</taxon>
        <taxon>Cucurbitaceae</taxon>
        <taxon>Benincaseae</taxon>
        <taxon>Citrullus</taxon>
    </lineage>
</organism>
<sequence length="69" mass="7821">MNLYLPFLLLSTTCHIVHLFDQGCSFGVGSGESLFLSFILNFLDFEDRGLLKTETNDTRFTSMITLELP</sequence>
<accession>A0ABP0XZL9</accession>
<name>A0ABP0XZL9_9ROSI</name>
<protein>
    <submittedName>
        <fullName evidence="2">Uncharacterized protein</fullName>
    </submittedName>
</protein>